<sequence length="166" mass="18536">MPPPAGLPARYFWLRHKVAHLLRNLGVDAADGHEAIVDALSRRLDAPIHIRLYSFPVPGFFSFVIVDPEHGEFHIFVQAATSHEHQLHLLMHEVAHIILGTLDLGDSIVAGTHRTGDYSNLAERDAEFVARLISTWIDLHAGAQLPVQPDPAAERLSRTLQDRLAW</sequence>
<keyword evidence="2" id="KW-1185">Reference proteome</keyword>
<protein>
    <recommendedName>
        <fullName evidence="3">ImmA/IrrE family metallo-endopeptidase</fullName>
    </recommendedName>
</protein>
<evidence type="ECO:0000313" key="2">
    <source>
        <dbReference type="Proteomes" id="UP000503540"/>
    </source>
</evidence>
<dbReference type="EMBL" id="CP046172">
    <property type="protein sequence ID" value="QIS13951.1"/>
    <property type="molecule type" value="Genomic_DNA"/>
</dbReference>
<reference evidence="1 2" key="1">
    <citation type="journal article" date="2019" name="ACS Chem. Biol.">
        <title>Identification and Mobilization of a Cryptic Antibiotic Biosynthesis Gene Locus from a Human-Pathogenic Nocardia Isolate.</title>
        <authorList>
            <person name="Herisse M."/>
            <person name="Ishida K."/>
            <person name="Porter J.L."/>
            <person name="Howden B."/>
            <person name="Hertweck C."/>
            <person name="Stinear T.P."/>
            <person name="Pidot S.J."/>
        </authorList>
    </citation>
    <scope>NUCLEOTIDE SEQUENCE [LARGE SCALE GENOMIC DNA]</scope>
    <source>
        <strain evidence="1 2">AUSMDU00012717</strain>
    </source>
</reference>
<name>A0A6G9YL92_9NOCA</name>
<accession>A0A6G9YL92</accession>
<dbReference type="KEGG" id="nah:F5544_30540"/>
<gene>
    <name evidence="1" type="ORF">F5544_30540</name>
</gene>
<dbReference type="RefSeq" id="WP_167476415.1">
    <property type="nucleotide sequence ID" value="NZ_CP046172.1"/>
</dbReference>
<evidence type="ECO:0000313" key="1">
    <source>
        <dbReference type="EMBL" id="QIS13951.1"/>
    </source>
</evidence>
<dbReference type="AlphaFoldDB" id="A0A6G9YL92"/>
<dbReference type="Proteomes" id="UP000503540">
    <property type="component" value="Chromosome"/>
</dbReference>
<proteinExistence type="predicted"/>
<organism evidence="1 2">
    <name type="scientific">Nocardia arthritidis</name>
    <dbReference type="NCBI Taxonomy" id="228602"/>
    <lineage>
        <taxon>Bacteria</taxon>
        <taxon>Bacillati</taxon>
        <taxon>Actinomycetota</taxon>
        <taxon>Actinomycetes</taxon>
        <taxon>Mycobacteriales</taxon>
        <taxon>Nocardiaceae</taxon>
        <taxon>Nocardia</taxon>
    </lineage>
</organism>
<evidence type="ECO:0008006" key="3">
    <source>
        <dbReference type="Google" id="ProtNLM"/>
    </source>
</evidence>